<evidence type="ECO:0000313" key="1">
    <source>
        <dbReference type="EMBL" id="RHZ92141.1"/>
    </source>
</evidence>
<protein>
    <submittedName>
        <fullName evidence="1">Transcriptional regulator</fullName>
    </submittedName>
</protein>
<dbReference type="SUPFAM" id="SSF47413">
    <property type="entry name" value="lambda repressor-like DNA-binding domains"/>
    <property type="match status" value="1"/>
</dbReference>
<dbReference type="Proteomes" id="UP000266305">
    <property type="component" value="Unassembled WGS sequence"/>
</dbReference>
<dbReference type="EMBL" id="QWGP01000026">
    <property type="protein sequence ID" value="RHZ92141.1"/>
    <property type="molecule type" value="Genomic_DNA"/>
</dbReference>
<reference evidence="1 2" key="1">
    <citation type="submission" date="2018-08" db="EMBL/GenBank/DDBJ databases">
        <title>Draft genome sequence of Rhodobacter sphaeroides FY.</title>
        <authorList>
            <person name="Rayyan A."/>
            <person name="Meyer T.E."/>
            <person name="Kyndt J.A."/>
        </authorList>
    </citation>
    <scope>NUCLEOTIDE SEQUENCE [LARGE SCALE GENOMIC DNA]</scope>
    <source>
        <strain evidence="1 2">FY</strain>
    </source>
</reference>
<comment type="caution">
    <text evidence="1">The sequence shown here is derived from an EMBL/GenBank/DDBJ whole genome shotgun (WGS) entry which is preliminary data.</text>
</comment>
<dbReference type="RefSeq" id="WP_002720596.1">
    <property type="nucleotide sequence ID" value="NZ_BJXO01000001.1"/>
</dbReference>
<gene>
    <name evidence="1" type="ORF">D1114_18100</name>
</gene>
<name>A0AAX1UH00_CERSP</name>
<organism evidence="1 2">
    <name type="scientific">Cereibacter sphaeroides</name>
    <name type="common">Rhodobacter sphaeroides</name>
    <dbReference type="NCBI Taxonomy" id="1063"/>
    <lineage>
        <taxon>Bacteria</taxon>
        <taxon>Pseudomonadati</taxon>
        <taxon>Pseudomonadota</taxon>
        <taxon>Alphaproteobacteria</taxon>
        <taxon>Rhodobacterales</taxon>
        <taxon>Paracoccaceae</taxon>
        <taxon>Cereibacter</taxon>
    </lineage>
</organism>
<dbReference type="AlphaFoldDB" id="A0AAX1UH00"/>
<dbReference type="InterPro" id="IPR010982">
    <property type="entry name" value="Lambda_DNA-bd_dom_sf"/>
</dbReference>
<dbReference type="Gene3D" id="1.10.260.40">
    <property type="entry name" value="lambda repressor-like DNA-binding domains"/>
    <property type="match status" value="1"/>
</dbReference>
<proteinExistence type="predicted"/>
<accession>A0AAX1UH00</accession>
<dbReference type="GeneID" id="3718806"/>
<dbReference type="GO" id="GO:0003677">
    <property type="term" value="F:DNA binding"/>
    <property type="evidence" value="ECO:0007669"/>
    <property type="project" value="InterPro"/>
</dbReference>
<sequence>MPQSHHRETARLVRHRRWVLGLSQEDFAARLGLDVTDVRALEAGRPNAKMFSSTSLETLLSAGSAGGSPIGRG</sequence>
<evidence type="ECO:0000313" key="2">
    <source>
        <dbReference type="Proteomes" id="UP000266305"/>
    </source>
</evidence>